<comment type="caution">
    <text evidence="1">The sequence shown here is derived from an EMBL/GenBank/DDBJ whole genome shotgun (WGS) entry which is preliminary data.</text>
</comment>
<proteinExistence type="predicted"/>
<organism evidence="1 2">
    <name type="scientific">Peptoniphilus ovalis</name>
    <dbReference type="NCBI Taxonomy" id="2841503"/>
    <lineage>
        <taxon>Bacteria</taxon>
        <taxon>Bacillati</taxon>
        <taxon>Bacillota</taxon>
        <taxon>Tissierellia</taxon>
        <taxon>Tissierellales</taxon>
        <taxon>Peptoniphilaceae</taxon>
        <taxon>Peptoniphilus</taxon>
    </lineage>
</organism>
<sequence length="81" mass="9029">MVVNDSVYSKAYGELNDKIESISNKISLNETSRNPIELKISIAGVSKLTADEALKLAKDLETISNLVKNFTYNGYLIKYDI</sequence>
<name>A0ABS6FH25_9FIRM</name>
<evidence type="ECO:0000313" key="1">
    <source>
        <dbReference type="EMBL" id="MBU5669477.1"/>
    </source>
</evidence>
<accession>A0ABS6FH25</accession>
<keyword evidence="2" id="KW-1185">Reference proteome</keyword>
<evidence type="ECO:0000313" key="2">
    <source>
        <dbReference type="Proteomes" id="UP000783742"/>
    </source>
</evidence>
<dbReference type="EMBL" id="JAHLQO010000004">
    <property type="protein sequence ID" value="MBU5669477.1"/>
    <property type="molecule type" value="Genomic_DNA"/>
</dbReference>
<protein>
    <submittedName>
        <fullName evidence="1">Uncharacterized protein</fullName>
    </submittedName>
</protein>
<reference evidence="1 2" key="1">
    <citation type="submission" date="2021-06" db="EMBL/GenBank/DDBJ databases">
        <authorList>
            <person name="Sun Q."/>
            <person name="Li D."/>
        </authorList>
    </citation>
    <scope>NUCLEOTIDE SEQUENCE [LARGE SCALE GENOMIC DNA]</scope>
    <source>
        <strain evidence="1 2">MSJ-1</strain>
    </source>
</reference>
<gene>
    <name evidence="1" type="ORF">KQI68_06450</name>
</gene>
<dbReference type="RefSeq" id="WP_216549310.1">
    <property type="nucleotide sequence ID" value="NZ_JAHLQO010000004.1"/>
</dbReference>
<dbReference type="Proteomes" id="UP000783742">
    <property type="component" value="Unassembled WGS sequence"/>
</dbReference>